<evidence type="ECO:0000313" key="1">
    <source>
        <dbReference type="EMBL" id="SQI28972.1"/>
    </source>
</evidence>
<dbReference type="KEGG" id="rcr:NCTC10994_00723"/>
<evidence type="ECO:0000313" key="2">
    <source>
        <dbReference type="Proteomes" id="UP000249091"/>
    </source>
</evidence>
<keyword evidence="2" id="KW-1185">Reference proteome</keyword>
<gene>
    <name evidence="1" type="ORF">NCTC10994_00723</name>
</gene>
<dbReference type="InterPro" id="IPR022536">
    <property type="entry name" value="EspC"/>
</dbReference>
<protein>
    <submittedName>
        <fullName evidence="1">Protein of uncharacterized function (DUF2580)</fullName>
    </submittedName>
</protein>
<accession>A0A2X4U3U3</accession>
<sequence length="111" mass="11054">MSGLFHGAEIRVVPDGIRAFGTTNLTAAENVARAGAIDLQANIASLSPALGLIGAEFLAVFGAAQSEHSRAVGRLALAYGSCGFAAHEAATGYENADAATADALAHTTGAL</sequence>
<dbReference type="EMBL" id="LS483468">
    <property type="protein sequence ID" value="SQI28972.1"/>
    <property type="molecule type" value="Genomic_DNA"/>
</dbReference>
<dbReference type="Proteomes" id="UP000249091">
    <property type="component" value="Chromosome 1"/>
</dbReference>
<dbReference type="Pfam" id="PF10824">
    <property type="entry name" value="T7SS_ESX_EspC"/>
    <property type="match status" value="1"/>
</dbReference>
<organism evidence="1 2">
    <name type="scientific">Rhodococcus coprophilus</name>
    <dbReference type="NCBI Taxonomy" id="38310"/>
    <lineage>
        <taxon>Bacteria</taxon>
        <taxon>Bacillati</taxon>
        <taxon>Actinomycetota</taxon>
        <taxon>Actinomycetes</taxon>
        <taxon>Mycobacteriales</taxon>
        <taxon>Nocardiaceae</taxon>
        <taxon>Rhodococcus</taxon>
    </lineage>
</organism>
<proteinExistence type="predicted"/>
<dbReference type="RefSeq" id="WP_072698841.1">
    <property type="nucleotide sequence ID" value="NZ_JAFBBL010000001.1"/>
</dbReference>
<dbReference type="GO" id="GO:0009306">
    <property type="term" value="P:protein secretion"/>
    <property type="evidence" value="ECO:0007669"/>
    <property type="project" value="InterPro"/>
</dbReference>
<dbReference type="STRING" id="1219011.GCA_001895045_00443"/>
<name>A0A2X4U3U3_9NOCA</name>
<dbReference type="AlphaFoldDB" id="A0A2X4U3U3"/>
<reference evidence="1 2" key="1">
    <citation type="submission" date="2018-06" db="EMBL/GenBank/DDBJ databases">
        <authorList>
            <consortium name="Pathogen Informatics"/>
            <person name="Doyle S."/>
        </authorList>
    </citation>
    <scope>NUCLEOTIDE SEQUENCE [LARGE SCALE GENOMIC DNA]</scope>
    <source>
        <strain evidence="1 2">NCTC10994</strain>
    </source>
</reference>